<dbReference type="EMBL" id="CP069028">
    <property type="protein sequence ID" value="QRC95833.1"/>
    <property type="molecule type" value="Genomic_DNA"/>
</dbReference>
<reference evidence="3" key="1">
    <citation type="journal article" date="2021" name="BMC Genomics">
        <title>Chromosome-level genome assembly and manually-curated proteome of model necrotroph Parastagonospora nodorum Sn15 reveals a genome-wide trove of candidate effector homologs, and redundancy of virulence-related functions within an accessory chromosome.</title>
        <authorList>
            <person name="Bertazzoni S."/>
            <person name="Jones D.A.B."/>
            <person name="Phan H.T."/>
            <person name="Tan K.-C."/>
            <person name="Hane J.K."/>
        </authorList>
    </citation>
    <scope>NUCLEOTIDE SEQUENCE [LARGE SCALE GENOMIC DNA]</scope>
    <source>
        <strain evidence="3">SN15 / ATCC MYA-4574 / FGSC 10173)</strain>
    </source>
</reference>
<protein>
    <submittedName>
        <fullName evidence="2">Uncharacterized protein</fullName>
    </submittedName>
</protein>
<evidence type="ECO:0000313" key="3">
    <source>
        <dbReference type="Proteomes" id="UP000663193"/>
    </source>
</evidence>
<keyword evidence="3" id="KW-1185">Reference proteome</keyword>
<evidence type="ECO:0000256" key="1">
    <source>
        <dbReference type="SAM" id="MobiDB-lite"/>
    </source>
</evidence>
<proteinExistence type="predicted"/>
<name>A0A7U2HYZ1_PHANO</name>
<organism evidence="2 3">
    <name type="scientific">Phaeosphaeria nodorum (strain SN15 / ATCC MYA-4574 / FGSC 10173)</name>
    <name type="common">Glume blotch fungus</name>
    <name type="synonym">Parastagonospora nodorum</name>
    <dbReference type="NCBI Taxonomy" id="321614"/>
    <lineage>
        <taxon>Eukaryota</taxon>
        <taxon>Fungi</taxon>
        <taxon>Dikarya</taxon>
        <taxon>Ascomycota</taxon>
        <taxon>Pezizomycotina</taxon>
        <taxon>Dothideomycetes</taxon>
        <taxon>Pleosporomycetidae</taxon>
        <taxon>Pleosporales</taxon>
        <taxon>Pleosporineae</taxon>
        <taxon>Phaeosphaeriaceae</taxon>
        <taxon>Parastagonospora</taxon>
    </lineage>
</organism>
<evidence type="ECO:0000313" key="2">
    <source>
        <dbReference type="EMBL" id="QRC95833.1"/>
    </source>
</evidence>
<gene>
    <name evidence="2" type="ORF">JI435_432800</name>
</gene>
<sequence length="161" mass="17451">MASKLSSTAAIAKSTMLGNKSGTRGTAPKKGDKTTKITNQNAATAEDKQKIDATLLESGWVCCQEPCHCMDETATTKTTCQPTGDGCGHSKCTDCWLVRILPQDMLDAMNHILNRSSLTEHGWFCEACKRHFLDIHSDKDCTSCGSVTEWAGTCRVTTLSE</sequence>
<dbReference type="AlphaFoldDB" id="A0A7U2HYZ1"/>
<accession>A0A7U2HYZ1</accession>
<dbReference type="VEuPathDB" id="FungiDB:JI435_432800"/>
<feature type="region of interest" description="Disordered" evidence="1">
    <location>
        <begin position="16"/>
        <end position="41"/>
    </location>
</feature>
<dbReference type="Proteomes" id="UP000663193">
    <property type="component" value="Chromosome 6"/>
</dbReference>